<dbReference type="GO" id="GO:0008914">
    <property type="term" value="F:leucyl-tRNA--protein transferase activity"/>
    <property type="evidence" value="ECO:0007669"/>
    <property type="project" value="UniProtKB-UniRule"/>
</dbReference>
<dbReference type="EC" id="2.3.2.6" evidence="10 15"/>
<reference evidence="16 17" key="1">
    <citation type="submission" date="2017-10" db="EMBL/GenBank/DDBJ databases">
        <title>Novel microbial diversity and functional potential in the marine mammal oral microbiome.</title>
        <authorList>
            <person name="Dudek N.K."/>
            <person name="Sun C.L."/>
            <person name="Burstein D."/>
            <person name="Kantor R.S."/>
            <person name="Aliaga Goltsman D.S."/>
            <person name="Bik E.M."/>
            <person name="Thomas B.C."/>
            <person name="Banfield J.F."/>
            <person name="Relman D.A."/>
        </authorList>
    </citation>
    <scope>NUCLEOTIDE SEQUENCE [LARGE SCALE GENOMIC DNA]</scope>
    <source>
        <strain evidence="16">DOLJORAL78_47_16</strain>
    </source>
</reference>
<dbReference type="Gene3D" id="3.40.630.70">
    <property type="entry name" value="Leucyl/phenylalanyl-tRNA-protein transferase, C-terminal domain"/>
    <property type="match status" value="1"/>
</dbReference>
<evidence type="ECO:0000256" key="12">
    <source>
        <dbReference type="ARBA" id="ARBA00077136"/>
    </source>
</evidence>
<evidence type="ECO:0000256" key="9">
    <source>
        <dbReference type="ARBA" id="ARBA00061535"/>
    </source>
</evidence>
<dbReference type="GO" id="GO:0005737">
    <property type="term" value="C:cytoplasm"/>
    <property type="evidence" value="ECO:0007669"/>
    <property type="project" value="UniProtKB-SubCell"/>
</dbReference>
<dbReference type="Pfam" id="PF03588">
    <property type="entry name" value="Leu_Phe_trans"/>
    <property type="match status" value="1"/>
</dbReference>
<accession>A0A2G6KAN4</accession>
<proteinExistence type="inferred from homology"/>
<keyword evidence="4 15" id="KW-0012">Acyltransferase</keyword>
<dbReference type="InterPro" id="IPR042203">
    <property type="entry name" value="Leu/Phe-tRNA_Trfase_C"/>
</dbReference>
<name>A0A2G6KAN4_9BACT</name>
<dbReference type="InterPro" id="IPR042221">
    <property type="entry name" value="Leu/Phe-tRNA_Trfase_N"/>
</dbReference>
<comment type="similarity">
    <text evidence="9 15">Belongs to the L/F-transferase family.</text>
</comment>
<dbReference type="SUPFAM" id="SSF55729">
    <property type="entry name" value="Acyl-CoA N-acyltransferases (Nat)"/>
    <property type="match status" value="1"/>
</dbReference>
<dbReference type="Gene3D" id="3.30.70.3550">
    <property type="entry name" value="Leucyl/phenylalanyl-tRNA-protein transferase, N-terminal domain"/>
    <property type="match status" value="1"/>
</dbReference>
<comment type="catalytic activity">
    <reaction evidence="7 15">
        <text>N-terminal L-lysyl-[protein] + L-leucyl-tRNA(Leu) = N-terminal L-leucyl-L-lysyl-[protein] + tRNA(Leu) + H(+)</text>
        <dbReference type="Rhea" id="RHEA:12340"/>
        <dbReference type="Rhea" id="RHEA-COMP:9613"/>
        <dbReference type="Rhea" id="RHEA-COMP:9622"/>
        <dbReference type="Rhea" id="RHEA-COMP:12670"/>
        <dbReference type="Rhea" id="RHEA-COMP:12671"/>
        <dbReference type="ChEBI" id="CHEBI:15378"/>
        <dbReference type="ChEBI" id="CHEBI:65249"/>
        <dbReference type="ChEBI" id="CHEBI:78442"/>
        <dbReference type="ChEBI" id="CHEBI:78494"/>
        <dbReference type="ChEBI" id="CHEBI:133043"/>
        <dbReference type="EC" id="2.3.2.6"/>
    </reaction>
</comment>
<evidence type="ECO:0000256" key="13">
    <source>
        <dbReference type="ARBA" id="ARBA00077165"/>
    </source>
</evidence>
<dbReference type="Proteomes" id="UP000230821">
    <property type="component" value="Unassembled WGS sequence"/>
</dbReference>
<keyword evidence="3 15" id="KW-0808">Transferase</keyword>
<evidence type="ECO:0000256" key="3">
    <source>
        <dbReference type="ARBA" id="ARBA00022679"/>
    </source>
</evidence>
<evidence type="ECO:0000256" key="10">
    <source>
        <dbReference type="ARBA" id="ARBA00066767"/>
    </source>
</evidence>
<dbReference type="GO" id="GO:0030163">
    <property type="term" value="P:protein catabolic process"/>
    <property type="evidence" value="ECO:0007669"/>
    <property type="project" value="UniProtKB-UniRule"/>
</dbReference>
<dbReference type="FunFam" id="3.40.630.70:FF:000001">
    <property type="entry name" value="Leucyl/phenylalanyl-tRNA--protein transferase"/>
    <property type="match status" value="1"/>
</dbReference>
<gene>
    <name evidence="15" type="primary">aat</name>
    <name evidence="16" type="ORF">CSA56_14265</name>
</gene>
<evidence type="ECO:0000256" key="4">
    <source>
        <dbReference type="ARBA" id="ARBA00023315"/>
    </source>
</evidence>
<sequence length="241" mass="27194">MKPVYLLTDDIIFPAPELSREDGLLAVGGDLCVPRLLLAYQMGIFPWYSEGDPILWWSPDPRAVLYPDELVVSKSLRKVLRKGLFEITIDTAFEQVIRSCASVPRVGQDGTWIVDEMIGAYCRLHEAGYAHSFETWHKGGLAGGLYGVSVGRCFLGESMFTRKSNASKVALYSLVEYAKDRQFDFIDCQFMTEHLMSLGAREISKRQFLSELKCSLRYPSLQGKWSFATDEKLAAQTQKNV</sequence>
<comment type="catalytic activity">
    <reaction evidence="6 15">
        <text>N-terminal L-arginyl-[protein] + L-leucyl-tRNA(Leu) = N-terminal L-leucyl-L-arginyl-[protein] + tRNA(Leu) + H(+)</text>
        <dbReference type="Rhea" id="RHEA:50416"/>
        <dbReference type="Rhea" id="RHEA-COMP:9613"/>
        <dbReference type="Rhea" id="RHEA-COMP:9622"/>
        <dbReference type="Rhea" id="RHEA-COMP:12672"/>
        <dbReference type="Rhea" id="RHEA-COMP:12673"/>
        <dbReference type="ChEBI" id="CHEBI:15378"/>
        <dbReference type="ChEBI" id="CHEBI:64719"/>
        <dbReference type="ChEBI" id="CHEBI:78442"/>
        <dbReference type="ChEBI" id="CHEBI:78494"/>
        <dbReference type="ChEBI" id="CHEBI:133044"/>
        <dbReference type="EC" id="2.3.2.6"/>
    </reaction>
</comment>
<evidence type="ECO:0000313" key="16">
    <source>
        <dbReference type="EMBL" id="PIE32748.1"/>
    </source>
</evidence>
<evidence type="ECO:0000256" key="7">
    <source>
        <dbReference type="ARBA" id="ARBA00051538"/>
    </source>
</evidence>
<evidence type="ECO:0000256" key="14">
    <source>
        <dbReference type="ARBA" id="ARBA00083640"/>
    </source>
</evidence>
<keyword evidence="2 15" id="KW-0963">Cytoplasm</keyword>
<dbReference type="PANTHER" id="PTHR30098">
    <property type="entry name" value="LEUCYL/PHENYLALANYL-TRNA--PROTEIN TRANSFERASE"/>
    <property type="match status" value="1"/>
</dbReference>
<evidence type="ECO:0000256" key="2">
    <source>
        <dbReference type="ARBA" id="ARBA00022490"/>
    </source>
</evidence>
<evidence type="ECO:0000256" key="11">
    <source>
        <dbReference type="ARBA" id="ARBA00074372"/>
    </source>
</evidence>
<protein>
    <recommendedName>
        <fullName evidence="11 15">Leucyl/phenylalanyl-tRNA--protein transferase</fullName>
        <ecNumber evidence="10 15">2.3.2.6</ecNumber>
    </recommendedName>
    <alternativeName>
        <fullName evidence="12 15">L/F-transferase</fullName>
    </alternativeName>
    <alternativeName>
        <fullName evidence="13 15">Leucyltransferase</fullName>
    </alternativeName>
    <alternativeName>
        <fullName evidence="14 15">Phenyalanyltransferase</fullName>
    </alternativeName>
</protein>
<comment type="caution">
    <text evidence="16">The sequence shown here is derived from an EMBL/GenBank/DDBJ whole genome shotgun (WGS) entry which is preliminary data.</text>
</comment>
<dbReference type="EMBL" id="PDSK01000108">
    <property type="protein sequence ID" value="PIE32748.1"/>
    <property type="molecule type" value="Genomic_DNA"/>
</dbReference>
<dbReference type="InterPro" id="IPR004616">
    <property type="entry name" value="Leu/Phe-tRNA_Trfase"/>
</dbReference>
<evidence type="ECO:0000313" key="17">
    <source>
        <dbReference type="Proteomes" id="UP000230821"/>
    </source>
</evidence>
<dbReference type="HAMAP" id="MF_00688">
    <property type="entry name" value="Leu_Phe_trans"/>
    <property type="match status" value="1"/>
</dbReference>
<evidence type="ECO:0000256" key="5">
    <source>
        <dbReference type="ARBA" id="ARBA00050607"/>
    </source>
</evidence>
<dbReference type="PANTHER" id="PTHR30098:SF2">
    <property type="entry name" value="LEUCYL_PHENYLALANYL-TRNA--PROTEIN TRANSFERASE"/>
    <property type="match status" value="1"/>
</dbReference>
<comment type="subcellular location">
    <subcellularLocation>
        <location evidence="1 15">Cytoplasm</location>
    </subcellularLocation>
</comment>
<comment type="catalytic activity">
    <reaction evidence="5 15">
        <text>L-phenylalanyl-tRNA(Phe) + an N-terminal L-alpha-aminoacyl-[protein] = an N-terminal L-phenylalanyl-L-alpha-aminoacyl-[protein] + tRNA(Phe)</text>
        <dbReference type="Rhea" id="RHEA:43632"/>
        <dbReference type="Rhea" id="RHEA-COMP:9668"/>
        <dbReference type="Rhea" id="RHEA-COMP:9699"/>
        <dbReference type="Rhea" id="RHEA-COMP:10636"/>
        <dbReference type="Rhea" id="RHEA-COMP:10637"/>
        <dbReference type="ChEBI" id="CHEBI:78442"/>
        <dbReference type="ChEBI" id="CHEBI:78531"/>
        <dbReference type="ChEBI" id="CHEBI:78597"/>
        <dbReference type="ChEBI" id="CHEBI:83561"/>
        <dbReference type="EC" id="2.3.2.6"/>
    </reaction>
</comment>
<evidence type="ECO:0000256" key="8">
    <source>
        <dbReference type="ARBA" id="ARBA00054043"/>
    </source>
</evidence>
<evidence type="ECO:0000256" key="1">
    <source>
        <dbReference type="ARBA" id="ARBA00004496"/>
    </source>
</evidence>
<evidence type="ECO:0000256" key="15">
    <source>
        <dbReference type="HAMAP-Rule" id="MF_00688"/>
    </source>
</evidence>
<dbReference type="AlphaFoldDB" id="A0A2G6KAN4"/>
<dbReference type="InterPro" id="IPR016181">
    <property type="entry name" value="Acyl_CoA_acyltransferase"/>
</dbReference>
<organism evidence="16 17">
    <name type="scientific">candidate division KSB3 bacterium</name>
    <dbReference type="NCBI Taxonomy" id="2044937"/>
    <lineage>
        <taxon>Bacteria</taxon>
        <taxon>candidate division KSB3</taxon>
    </lineage>
</organism>
<dbReference type="FunFam" id="3.30.70.3550:FF:000001">
    <property type="entry name" value="Leucyl/phenylalanyl-tRNA--protein transferase"/>
    <property type="match status" value="1"/>
</dbReference>
<comment type="function">
    <text evidence="8 15">Functions in the N-end rule pathway of protein degradation where it conjugates Leu, Phe and, less efficiently, Met from aminoacyl-tRNAs to the N-termini of proteins containing an N-terminal arginine or lysine.</text>
</comment>
<evidence type="ECO:0000256" key="6">
    <source>
        <dbReference type="ARBA" id="ARBA00050652"/>
    </source>
</evidence>
<dbReference type="NCBIfam" id="TIGR00667">
    <property type="entry name" value="aat"/>
    <property type="match status" value="1"/>
</dbReference>